<keyword evidence="1" id="KW-0732">Signal</keyword>
<dbReference type="InParanoid" id="A0A401H6X9"/>
<proteinExistence type="predicted"/>
<feature type="chain" id="PRO_5019069104" evidence="1">
    <location>
        <begin position="16"/>
        <end position="133"/>
    </location>
</feature>
<evidence type="ECO:0000313" key="3">
    <source>
        <dbReference type="Proteomes" id="UP000287166"/>
    </source>
</evidence>
<reference evidence="2 3" key="1">
    <citation type="journal article" date="2018" name="Sci. Rep.">
        <title>Genome sequence of the cauliflower mushroom Sparassis crispa (Hanabiratake) and its association with beneficial usage.</title>
        <authorList>
            <person name="Kiyama R."/>
            <person name="Furutani Y."/>
            <person name="Kawaguchi K."/>
            <person name="Nakanishi T."/>
        </authorList>
    </citation>
    <scope>NUCLEOTIDE SEQUENCE [LARGE SCALE GENOMIC DNA]</scope>
</reference>
<feature type="signal peptide" evidence="1">
    <location>
        <begin position="1"/>
        <end position="15"/>
    </location>
</feature>
<sequence>MRFKTLAALLYSSLAFRTVTVLGLGAARSLPHTDITYPDYDAIIVCSSLNCTELCDAVSMGSLNTCYNVSSINYLREYESIMTYICPGCNYAFPIYMATAGCTGTPVQLELNVCYNTSYGGEFEYYQTYCISG</sequence>
<protein>
    <submittedName>
        <fullName evidence="2">Uncharacterized protein</fullName>
    </submittedName>
</protein>
<dbReference type="RefSeq" id="XP_027621121.1">
    <property type="nucleotide sequence ID" value="XM_027765320.1"/>
</dbReference>
<name>A0A401H6X9_9APHY</name>
<dbReference type="GeneID" id="38787125"/>
<keyword evidence="3" id="KW-1185">Reference proteome</keyword>
<comment type="caution">
    <text evidence="2">The sequence shown here is derived from an EMBL/GenBank/DDBJ whole genome shotgun (WGS) entry which is preliminary data.</text>
</comment>
<evidence type="ECO:0000313" key="2">
    <source>
        <dbReference type="EMBL" id="GBE90208.1"/>
    </source>
</evidence>
<accession>A0A401H6X9</accession>
<dbReference type="Proteomes" id="UP000287166">
    <property type="component" value="Unassembled WGS sequence"/>
</dbReference>
<gene>
    <name evidence="2" type="ORF">SCP_1900570</name>
</gene>
<evidence type="ECO:0000256" key="1">
    <source>
        <dbReference type="SAM" id="SignalP"/>
    </source>
</evidence>
<dbReference type="EMBL" id="BFAD01000019">
    <property type="protein sequence ID" value="GBE90208.1"/>
    <property type="molecule type" value="Genomic_DNA"/>
</dbReference>
<organism evidence="2 3">
    <name type="scientific">Sparassis crispa</name>
    <dbReference type="NCBI Taxonomy" id="139825"/>
    <lineage>
        <taxon>Eukaryota</taxon>
        <taxon>Fungi</taxon>
        <taxon>Dikarya</taxon>
        <taxon>Basidiomycota</taxon>
        <taxon>Agaricomycotina</taxon>
        <taxon>Agaricomycetes</taxon>
        <taxon>Polyporales</taxon>
        <taxon>Sparassidaceae</taxon>
        <taxon>Sparassis</taxon>
    </lineage>
</organism>
<dbReference type="AlphaFoldDB" id="A0A401H6X9"/>
<dbReference type="OrthoDB" id="2955493at2759"/>